<dbReference type="Proteomes" id="UP000507470">
    <property type="component" value="Unassembled WGS sequence"/>
</dbReference>
<dbReference type="PANTHER" id="PTHR11106:SF111">
    <property type="entry name" value="MACRO DOMAIN-CONTAINING PROTEIN"/>
    <property type="match status" value="1"/>
</dbReference>
<evidence type="ECO:0000259" key="1">
    <source>
        <dbReference type="PROSITE" id="PS51154"/>
    </source>
</evidence>
<dbReference type="PROSITE" id="PS51154">
    <property type="entry name" value="MACRO"/>
    <property type="match status" value="1"/>
</dbReference>
<evidence type="ECO:0000313" key="3">
    <source>
        <dbReference type="Proteomes" id="UP000507470"/>
    </source>
</evidence>
<dbReference type="SUPFAM" id="SSF52949">
    <property type="entry name" value="Macro domain-like"/>
    <property type="match status" value="1"/>
</dbReference>
<gene>
    <name evidence="2" type="ORF">MCOR_27396</name>
</gene>
<protein>
    <submittedName>
        <fullName evidence="2">PARP10_14_15</fullName>
        <ecNumber evidence="2">2.4.2.30</ecNumber>
    </submittedName>
</protein>
<dbReference type="Gene3D" id="3.40.220.10">
    <property type="entry name" value="Leucine Aminopeptidase, subunit E, domain 1"/>
    <property type="match status" value="1"/>
</dbReference>
<feature type="domain" description="Macro" evidence="1">
    <location>
        <begin position="250"/>
        <end position="406"/>
    </location>
</feature>
<organism evidence="2 3">
    <name type="scientific">Mytilus coruscus</name>
    <name type="common">Sea mussel</name>
    <dbReference type="NCBI Taxonomy" id="42192"/>
    <lineage>
        <taxon>Eukaryota</taxon>
        <taxon>Metazoa</taxon>
        <taxon>Spiralia</taxon>
        <taxon>Lophotrochozoa</taxon>
        <taxon>Mollusca</taxon>
        <taxon>Bivalvia</taxon>
        <taxon>Autobranchia</taxon>
        <taxon>Pteriomorphia</taxon>
        <taxon>Mytilida</taxon>
        <taxon>Mytiloidea</taxon>
        <taxon>Mytilidae</taxon>
        <taxon>Mytilinae</taxon>
        <taxon>Mytilus</taxon>
    </lineage>
</organism>
<dbReference type="SMART" id="SM00506">
    <property type="entry name" value="A1pp"/>
    <property type="match status" value="1"/>
</dbReference>
<dbReference type="InterPro" id="IPR002589">
    <property type="entry name" value="Macro_dom"/>
</dbReference>
<dbReference type="CDD" id="cd02907">
    <property type="entry name" value="Macro_Af1521_BAL-like"/>
    <property type="match status" value="1"/>
</dbReference>
<accession>A0A6J8C7X4</accession>
<reference evidence="2 3" key="1">
    <citation type="submission" date="2020-06" db="EMBL/GenBank/DDBJ databases">
        <authorList>
            <person name="Li R."/>
            <person name="Bekaert M."/>
        </authorList>
    </citation>
    <scope>NUCLEOTIDE SEQUENCE [LARGE SCALE GENOMIC DNA]</scope>
    <source>
        <strain evidence="3">wild</strain>
    </source>
</reference>
<dbReference type="AlphaFoldDB" id="A0A6J8C7X4"/>
<dbReference type="EC" id="2.4.2.30" evidence="2"/>
<dbReference type="EMBL" id="CACVKT020004984">
    <property type="protein sequence ID" value="CAC5392463.1"/>
    <property type="molecule type" value="Genomic_DNA"/>
</dbReference>
<dbReference type="GO" id="GO:0003950">
    <property type="term" value="F:NAD+ poly-ADP-ribosyltransferase activity"/>
    <property type="evidence" value="ECO:0007669"/>
    <property type="project" value="UniProtKB-EC"/>
</dbReference>
<keyword evidence="2" id="KW-0808">Transferase</keyword>
<sequence length="406" mass="45826">MEWKSLQTDVQIMTEEIEQPFICPRRIQSFNHDTFRRAVIEEFDNQFKMGETVGNIENITTEFEEKLKLLEAKLTTSKEDNYKAEKVQENMKKQLSIAIDQCNRDGVLIRYRNPNEKKANLQTVFKSKMDFIRSLSSSTIACHSKISDKKFYEIQSAVSNTKDIYCDLSDNKDMITLYASNYEKMGKGKHKAEVALGLRQQSKGRRNRMLKTDTDYSSFKKKPTLVSGAEQTVKRPADFSRSLAASSGPRIEMTFKSSEGIIVKVYNGNILSLDVDCIVNAANENLNHGGGVAYVIAAAAGYDFEKESDDFILQNGPIKAGSCCTTSAGKLKYKCVIHTNGPKWYNYNDKAECCRVLRKFVECCFFEAELNGMTSLATPSISAGIFDVPKEVCCREYGKAVQDFSR</sequence>
<dbReference type="Pfam" id="PF01661">
    <property type="entry name" value="Macro"/>
    <property type="match status" value="1"/>
</dbReference>
<keyword evidence="3" id="KW-1185">Reference proteome</keyword>
<dbReference type="PANTHER" id="PTHR11106">
    <property type="entry name" value="GANGLIOSIDE INDUCED DIFFERENTIATION ASSOCIATED PROTEIN 2-RELATED"/>
    <property type="match status" value="1"/>
</dbReference>
<dbReference type="OrthoDB" id="6155126at2759"/>
<name>A0A6J8C7X4_MYTCO</name>
<keyword evidence="2" id="KW-0328">Glycosyltransferase</keyword>
<dbReference type="InterPro" id="IPR043472">
    <property type="entry name" value="Macro_dom-like"/>
</dbReference>
<proteinExistence type="predicted"/>
<evidence type="ECO:0000313" key="2">
    <source>
        <dbReference type="EMBL" id="CAC5392463.1"/>
    </source>
</evidence>